<dbReference type="GO" id="GO:0004523">
    <property type="term" value="F:RNA-DNA hybrid ribonuclease activity"/>
    <property type="evidence" value="ECO:0007669"/>
    <property type="project" value="UniProtKB-EC"/>
</dbReference>
<reference evidence="10 11" key="1">
    <citation type="journal article" date="2018" name="Sci. Rep.">
        <title>Comparative genomics provides insights into the lifestyle and reveals functional heterogeneity of dark septate endophytic fungi.</title>
        <authorList>
            <person name="Knapp D.G."/>
            <person name="Nemeth J.B."/>
            <person name="Barry K."/>
            <person name="Hainaut M."/>
            <person name="Henrissat B."/>
            <person name="Johnson J."/>
            <person name="Kuo A."/>
            <person name="Lim J.H.P."/>
            <person name="Lipzen A."/>
            <person name="Nolan M."/>
            <person name="Ohm R.A."/>
            <person name="Tamas L."/>
            <person name="Grigoriev I.V."/>
            <person name="Spatafora J.W."/>
            <person name="Nagy L.G."/>
            <person name="Kovacs G.M."/>
        </authorList>
    </citation>
    <scope>NUCLEOTIDE SEQUENCE [LARGE SCALE GENOMIC DNA]</scope>
    <source>
        <strain evidence="10 11">DSE2036</strain>
    </source>
</reference>
<comment type="catalytic activity">
    <reaction evidence="1">
        <text>Endonucleolytic cleavage to 5'-phosphomonoester.</text>
        <dbReference type="EC" id="3.1.26.4"/>
    </reaction>
</comment>
<evidence type="ECO:0000256" key="6">
    <source>
        <dbReference type="ARBA" id="ARBA00022759"/>
    </source>
</evidence>
<evidence type="ECO:0000256" key="3">
    <source>
        <dbReference type="ARBA" id="ARBA00012180"/>
    </source>
</evidence>
<dbReference type="PROSITE" id="PS50879">
    <property type="entry name" value="RNASE_H_1"/>
    <property type="match status" value="1"/>
</dbReference>
<keyword evidence="7" id="KW-0378">Hydrolase</keyword>
<dbReference type="SUPFAM" id="SSF53098">
    <property type="entry name" value="Ribonuclease H-like"/>
    <property type="match status" value="1"/>
</dbReference>
<dbReference type="CDD" id="cd09280">
    <property type="entry name" value="RNase_HI_eukaryote_like"/>
    <property type="match status" value="1"/>
</dbReference>
<keyword evidence="5" id="KW-0479">Metal-binding</keyword>
<protein>
    <recommendedName>
        <fullName evidence="3">ribonuclease H</fullName>
        <ecNumber evidence="3">3.1.26.4</ecNumber>
    </recommendedName>
</protein>
<feature type="region of interest" description="Disordered" evidence="8">
    <location>
        <begin position="221"/>
        <end position="291"/>
    </location>
</feature>
<evidence type="ECO:0000256" key="2">
    <source>
        <dbReference type="ARBA" id="ARBA00005300"/>
    </source>
</evidence>
<evidence type="ECO:0000313" key="10">
    <source>
        <dbReference type="EMBL" id="PVH94713.1"/>
    </source>
</evidence>
<dbReference type="AlphaFoldDB" id="A0A2V1DAZ9"/>
<dbReference type="GO" id="GO:0046872">
    <property type="term" value="F:metal ion binding"/>
    <property type="evidence" value="ECO:0007669"/>
    <property type="project" value="UniProtKB-KW"/>
</dbReference>
<dbReference type="PANTHER" id="PTHR10642">
    <property type="entry name" value="RIBONUCLEASE H1"/>
    <property type="match status" value="1"/>
</dbReference>
<dbReference type="Gene3D" id="3.30.420.10">
    <property type="entry name" value="Ribonuclease H-like superfamily/Ribonuclease H"/>
    <property type="match status" value="1"/>
</dbReference>
<dbReference type="InterPro" id="IPR037056">
    <property type="entry name" value="RNase_H1_N_sf"/>
</dbReference>
<dbReference type="InterPro" id="IPR036397">
    <property type="entry name" value="RNaseH_sf"/>
</dbReference>
<keyword evidence="6" id="KW-0255">Endonuclease</keyword>
<dbReference type="Pfam" id="PF00075">
    <property type="entry name" value="RNase_H"/>
    <property type="match status" value="1"/>
</dbReference>
<proteinExistence type="inferred from homology"/>
<dbReference type="InterPro" id="IPR009027">
    <property type="entry name" value="Ribosomal_bL9/RNase_H1_N"/>
</dbReference>
<dbReference type="InterPro" id="IPR050092">
    <property type="entry name" value="RNase_H"/>
</dbReference>
<dbReference type="PANTHER" id="PTHR10642:SF26">
    <property type="entry name" value="RIBONUCLEASE H1"/>
    <property type="match status" value="1"/>
</dbReference>
<gene>
    <name evidence="10" type="ORF">DM02DRAFT_618419</name>
</gene>
<comment type="similarity">
    <text evidence="2">Belongs to the RNase H family.</text>
</comment>
<dbReference type="InterPro" id="IPR002156">
    <property type="entry name" value="RNaseH_domain"/>
</dbReference>
<evidence type="ECO:0000256" key="5">
    <source>
        <dbReference type="ARBA" id="ARBA00022723"/>
    </source>
</evidence>
<evidence type="ECO:0000256" key="1">
    <source>
        <dbReference type="ARBA" id="ARBA00000077"/>
    </source>
</evidence>
<dbReference type="STRING" id="97972.A0A2V1DAZ9"/>
<dbReference type="EC" id="3.1.26.4" evidence="3"/>
<sequence>MRPPLLSARLVLRRARAPNTRLLPIRANCFLHCALHILPPRPRPRPQPTFFGHPLASSRSYPATSAHSVSPDEPYFEEEVDGEDEDTMMDARSISTASSGTKRKRAAPAYYAVKAGFETGVFYSWEDTKRQTIGYRNAIFKKFGTLSEAEAFLADDTTPTPKSAIVTPKSGRLLTKYYGVQAGHTPGVYHDYPSALEQVTGFKGGKQKSFPTYEEALAYVNEGKQPTPSDPDDTTSYRGLADSSTPSLADARKPGKKQKRNDGSALSTVVNGDYAPGTGPLPPDSEDGFDRTIKLNADGTVTKKTDAELNARKMMPTGDFDGFLEVFTDGAAKGNGKIGAVGGIGIWFGPDDARNVSDPLLGERQTNQRAELTALKRALDIIPIDRPVRIYSDSNYAIKCVTEWYKKWETNGWKSAAGKDVDNKDIIKPIRTLIEHRDMCAATTEIHWVKGHDKNVGNIGADKLASDAAKRAQVLRDSDNAAFALALEGAQEGQAELERLW</sequence>
<evidence type="ECO:0000259" key="9">
    <source>
        <dbReference type="PROSITE" id="PS50879"/>
    </source>
</evidence>
<evidence type="ECO:0000256" key="7">
    <source>
        <dbReference type="ARBA" id="ARBA00022801"/>
    </source>
</evidence>
<organism evidence="10 11">
    <name type="scientific">Periconia macrospinosa</name>
    <dbReference type="NCBI Taxonomy" id="97972"/>
    <lineage>
        <taxon>Eukaryota</taxon>
        <taxon>Fungi</taxon>
        <taxon>Dikarya</taxon>
        <taxon>Ascomycota</taxon>
        <taxon>Pezizomycotina</taxon>
        <taxon>Dothideomycetes</taxon>
        <taxon>Pleosporomycetidae</taxon>
        <taxon>Pleosporales</taxon>
        <taxon>Massarineae</taxon>
        <taxon>Periconiaceae</taxon>
        <taxon>Periconia</taxon>
    </lineage>
</organism>
<dbReference type="InterPro" id="IPR012337">
    <property type="entry name" value="RNaseH-like_sf"/>
</dbReference>
<dbReference type="GO" id="GO:0043137">
    <property type="term" value="P:DNA replication, removal of RNA primer"/>
    <property type="evidence" value="ECO:0007669"/>
    <property type="project" value="TreeGrafter"/>
</dbReference>
<dbReference type="EMBL" id="KZ805523">
    <property type="protein sequence ID" value="PVH94713.1"/>
    <property type="molecule type" value="Genomic_DNA"/>
</dbReference>
<dbReference type="InterPro" id="IPR011320">
    <property type="entry name" value="RNase_H1_N"/>
</dbReference>
<dbReference type="Pfam" id="PF01693">
    <property type="entry name" value="Cauli_VI"/>
    <property type="match status" value="2"/>
</dbReference>
<accession>A0A2V1DAZ9</accession>
<evidence type="ECO:0000256" key="8">
    <source>
        <dbReference type="SAM" id="MobiDB-lite"/>
    </source>
</evidence>
<dbReference type="FunFam" id="3.30.420.10:FF:000090">
    <property type="entry name" value="Ribonuclease H"/>
    <property type="match status" value="1"/>
</dbReference>
<evidence type="ECO:0000256" key="4">
    <source>
        <dbReference type="ARBA" id="ARBA00022722"/>
    </source>
</evidence>
<dbReference type="GO" id="GO:0003676">
    <property type="term" value="F:nucleic acid binding"/>
    <property type="evidence" value="ECO:0007669"/>
    <property type="project" value="InterPro"/>
</dbReference>
<dbReference type="Gene3D" id="3.40.970.10">
    <property type="entry name" value="Ribonuclease H1, N-terminal domain"/>
    <property type="match status" value="2"/>
</dbReference>
<keyword evidence="4" id="KW-0540">Nuclease</keyword>
<name>A0A2V1DAZ9_9PLEO</name>
<feature type="domain" description="RNase H type-1" evidence="9">
    <location>
        <begin position="320"/>
        <end position="470"/>
    </location>
</feature>
<evidence type="ECO:0000313" key="11">
    <source>
        <dbReference type="Proteomes" id="UP000244855"/>
    </source>
</evidence>
<dbReference type="OrthoDB" id="407198at2759"/>
<dbReference type="SUPFAM" id="SSF55658">
    <property type="entry name" value="L9 N-domain-like"/>
    <property type="match status" value="2"/>
</dbReference>
<dbReference type="Proteomes" id="UP000244855">
    <property type="component" value="Unassembled WGS sequence"/>
</dbReference>
<feature type="compositionally biased region" description="Polar residues" evidence="8">
    <location>
        <begin position="234"/>
        <end position="247"/>
    </location>
</feature>
<keyword evidence="11" id="KW-1185">Reference proteome</keyword>